<reference evidence="3 4" key="1">
    <citation type="submission" date="2019-06" db="EMBL/GenBank/DDBJ databases">
        <title>Thermomonas aquatica sp. nov., isolated from an industrial wastewater treatment plant.</title>
        <authorList>
            <person name="Jeon J.H."/>
            <person name="Park D.-S."/>
        </authorList>
    </citation>
    <scope>NUCLEOTIDE SEQUENCE [LARGE SCALE GENOMIC DNA]</scope>
    <source>
        <strain evidence="3 4">SY21</strain>
    </source>
</reference>
<dbReference type="InterPro" id="IPR009057">
    <property type="entry name" value="Homeodomain-like_sf"/>
</dbReference>
<evidence type="ECO:0000256" key="2">
    <source>
        <dbReference type="SAM" id="Coils"/>
    </source>
</evidence>
<comment type="similarity">
    <text evidence="1">Belongs to the transposase 8 family.</text>
</comment>
<dbReference type="SUPFAM" id="SSF46689">
    <property type="entry name" value="Homeodomain-like"/>
    <property type="match status" value="1"/>
</dbReference>
<feature type="coiled-coil region" evidence="2">
    <location>
        <begin position="59"/>
        <end position="93"/>
    </location>
</feature>
<dbReference type="AlphaFoldDB" id="A0A5B7ZSJ8"/>
<sequence>MHAPRVRGGSLAHYKYDAETKARAVRRVVRDGRSVSDAARECGVSEGSLFFWLRRYRQLAANQQRLSSLSRDLHELEERVRAAERQLQLRDLHASNAERLLHGDVDEAPPRSLVAYLRLKTA</sequence>
<evidence type="ECO:0000313" key="4">
    <source>
        <dbReference type="Proteomes" id="UP000308149"/>
    </source>
</evidence>
<dbReference type="Proteomes" id="UP000308149">
    <property type="component" value="Chromosome"/>
</dbReference>
<dbReference type="InterPro" id="IPR002514">
    <property type="entry name" value="Transposase_8"/>
</dbReference>
<accession>A0A5B7ZSJ8</accession>
<evidence type="ECO:0000256" key="1">
    <source>
        <dbReference type="ARBA" id="ARBA00009964"/>
    </source>
</evidence>
<dbReference type="Gene3D" id="1.10.10.10">
    <property type="entry name" value="Winged helix-like DNA-binding domain superfamily/Winged helix DNA-binding domain"/>
    <property type="match status" value="1"/>
</dbReference>
<dbReference type="GO" id="GO:0004803">
    <property type="term" value="F:transposase activity"/>
    <property type="evidence" value="ECO:0007669"/>
    <property type="project" value="InterPro"/>
</dbReference>
<keyword evidence="4" id="KW-1185">Reference proteome</keyword>
<gene>
    <name evidence="3" type="ORF">FHQ07_10785</name>
</gene>
<organism evidence="3 4">
    <name type="scientific">Thermomonas aquatica</name>
    <dbReference type="NCBI Taxonomy" id="2202149"/>
    <lineage>
        <taxon>Bacteria</taxon>
        <taxon>Pseudomonadati</taxon>
        <taxon>Pseudomonadota</taxon>
        <taxon>Gammaproteobacteria</taxon>
        <taxon>Lysobacterales</taxon>
        <taxon>Lysobacteraceae</taxon>
        <taxon>Thermomonas</taxon>
    </lineage>
</organism>
<dbReference type="EMBL" id="CP040871">
    <property type="protein sequence ID" value="QDA57757.1"/>
    <property type="molecule type" value="Genomic_DNA"/>
</dbReference>
<evidence type="ECO:0000313" key="3">
    <source>
        <dbReference type="EMBL" id="QDA57757.1"/>
    </source>
</evidence>
<dbReference type="KEGG" id="thes:FHQ07_10785"/>
<proteinExistence type="inferred from homology"/>
<dbReference type="GO" id="GO:0003677">
    <property type="term" value="F:DNA binding"/>
    <property type="evidence" value="ECO:0007669"/>
    <property type="project" value="InterPro"/>
</dbReference>
<name>A0A5B7ZSJ8_9GAMM</name>
<dbReference type="InterPro" id="IPR036388">
    <property type="entry name" value="WH-like_DNA-bd_sf"/>
</dbReference>
<dbReference type="Pfam" id="PF01527">
    <property type="entry name" value="HTH_Tnp_1"/>
    <property type="match status" value="1"/>
</dbReference>
<dbReference type="GO" id="GO:0006313">
    <property type="term" value="P:DNA transposition"/>
    <property type="evidence" value="ECO:0007669"/>
    <property type="project" value="InterPro"/>
</dbReference>
<protein>
    <submittedName>
        <fullName evidence="3">Transposase</fullName>
    </submittedName>
</protein>
<keyword evidence="2" id="KW-0175">Coiled coil</keyword>